<dbReference type="InterPro" id="IPR013155">
    <property type="entry name" value="M/V/L/I-tRNA-synth_anticd-bd"/>
</dbReference>
<dbReference type="Gene3D" id="3.40.50.620">
    <property type="entry name" value="HUPs"/>
    <property type="match status" value="2"/>
</dbReference>
<dbReference type="InterPro" id="IPR023585">
    <property type="entry name" value="Ile-tRNA-ligase_type1"/>
</dbReference>
<keyword evidence="6 10" id="KW-0648">Protein biosynthesis</keyword>
<dbReference type="OrthoDB" id="9810365at2"/>
<comment type="caution">
    <text evidence="13">The sequence shown here is derived from an EMBL/GenBank/DDBJ whole genome shotgun (WGS) entry which is preliminary data.</text>
</comment>
<keyword evidence="3 10" id="KW-0436">Ligase</keyword>
<dbReference type="InterPro" id="IPR002301">
    <property type="entry name" value="Ile-tRNA-ligase"/>
</dbReference>
<evidence type="ECO:0000256" key="5">
    <source>
        <dbReference type="ARBA" id="ARBA00022840"/>
    </source>
</evidence>
<dbReference type="FunFam" id="3.40.50.620:FF:000042">
    <property type="entry name" value="Isoleucine--tRNA ligase"/>
    <property type="match status" value="1"/>
</dbReference>
<dbReference type="InterPro" id="IPR002300">
    <property type="entry name" value="aa-tRNA-synth_Ia"/>
</dbReference>
<evidence type="ECO:0000256" key="6">
    <source>
        <dbReference type="ARBA" id="ARBA00022917"/>
    </source>
</evidence>
<evidence type="ECO:0000313" key="14">
    <source>
        <dbReference type="Proteomes" id="UP000289411"/>
    </source>
</evidence>
<evidence type="ECO:0000313" key="13">
    <source>
        <dbReference type="EMBL" id="RYB06489.1"/>
    </source>
</evidence>
<dbReference type="SUPFAM" id="SSF50677">
    <property type="entry name" value="ValRS/IleRS/LeuRS editing domain"/>
    <property type="match status" value="1"/>
</dbReference>
<dbReference type="PRINTS" id="PR00984">
    <property type="entry name" value="TRNASYNTHILE"/>
</dbReference>
<comment type="function">
    <text evidence="8 10">Catalyzes the attachment of isoleucine to tRNA(Ile). As IleRS can inadvertently accommodate and process structurally similar amino acids such as valine, to avoid such errors it has two additional distinct tRNA(Ile)-dependent editing activities. One activity is designated as 'pretransfer' editing and involves the hydrolysis of activated Val-AMP. The other activity is designated 'posttransfer' editing and involves deacylation of mischarged Val-tRNA(Ile).</text>
</comment>
<evidence type="ECO:0000259" key="11">
    <source>
        <dbReference type="Pfam" id="PF00133"/>
    </source>
</evidence>
<accession>A0A4Q2REW5</accession>
<dbReference type="RefSeq" id="WP_129218389.1">
    <property type="nucleotide sequence ID" value="NZ_QYBC01000004.1"/>
</dbReference>
<feature type="short sequence motif" description="'KMSKS' region" evidence="10">
    <location>
        <begin position="698"/>
        <end position="702"/>
    </location>
</feature>
<keyword evidence="7 10" id="KW-0030">Aminoacyl-tRNA synthetase</keyword>
<proteinExistence type="inferred from homology"/>
<keyword evidence="2 10" id="KW-0963">Cytoplasm</keyword>
<dbReference type="Gene3D" id="3.90.740.10">
    <property type="entry name" value="Valyl/Leucyl/Isoleucyl-tRNA synthetase, editing domain"/>
    <property type="match status" value="1"/>
</dbReference>
<keyword evidence="14" id="KW-1185">Reference proteome</keyword>
<comment type="catalytic activity">
    <reaction evidence="9 10">
        <text>tRNA(Ile) + L-isoleucine + ATP = L-isoleucyl-tRNA(Ile) + AMP + diphosphate</text>
        <dbReference type="Rhea" id="RHEA:11060"/>
        <dbReference type="Rhea" id="RHEA-COMP:9666"/>
        <dbReference type="Rhea" id="RHEA-COMP:9695"/>
        <dbReference type="ChEBI" id="CHEBI:30616"/>
        <dbReference type="ChEBI" id="CHEBI:33019"/>
        <dbReference type="ChEBI" id="CHEBI:58045"/>
        <dbReference type="ChEBI" id="CHEBI:78442"/>
        <dbReference type="ChEBI" id="CHEBI:78528"/>
        <dbReference type="ChEBI" id="CHEBI:456215"/>
        <dbReference type="EC" id="6.1.1.5"/>
    </reaction>
</comment>
<evidence type="ECO:0000256" key="7">
    <source>
        <dbReference type="ARBA" id="ARBA00023146"/>
    </source>
</evidence>
<comment type="similarity">
    <text evidence="1 10">Belongs to the class-I aminoacyl-tRNA synthetase family. IleS type 1 subfamily.</text>
</comment>
<evidence type="ECO:0000256" key="4">
    <source>
        <dbReference type="ARBA" id="ARBA00022741"/>
    </source>
</evidence>
<dbReference type="AlphaFoldDB" id="A0A4Q2REW5"/>
<dbReference type="InterPro" id="IPR014729">
    <property type="entry name" value="Rossmann-like_a/b/a_fold"/>
</dbReference>
<feature type="domain" description="Methionyl/Valyl/Leucyl/Isoleucyl-tRNA synthetase anticodon-binding" evidence="12">
    <location>
        <begin position="781"/>
        <end position="930"/>
    </location>
</feature>
<dbReference type="HAMAP" id="MF_02002">
    <property type="entry name" value="Ile_tRNA_synth_type1"/>
    <property type="match status" value="1"/>
</dbReference>
<sequence length="1029" mass="112555">MTDAATPDAETAGFDYAKTLFLPQTDFPMRAGLPAREPELLARWAAIDLYGRLRAQAAGRPKFVLHDGPPYANGSIHIGHALNKILKDTVVKSQQMLGRDSNYVPGWDCHGLPIEWKIEEEYRAKGRNKDDVPVVEFRRQCRAFAQGWLDVQRDEFKRLGIVGDWDHPYATMAFNAEAVIAREILKFARNGLLYRGSKPVMWSVVEKTALAEAEVEYEDITSDTVFAAFPCKVVAGAGGVLDARAAAWNALAFRHEASGEMMPARVVIWTTTPWTMPGNRAVAFSPKVSYGLYAVTAAAADNWAKPGQRYVLADTLAEGVFKAARVEGFERLGDVSAEALSVGALSHPFAATLPGYGFEVPMLAGDHVTDEAGTGFVHTAPGHGREDFDLWLASTRDLQARGIETRIPYTVDADGFYTGDAPGFAGKRVLTDKGAKGDANEAVFAGLLEAGTLVARGRLKHSYPHSWRSKKPVIFRNTPQWFIAMDEPFDVPGAPARRAGAAHGANAPDTLRGVALQAIAETRWVPAAGENRITGMIANRPDWVVSRQRAWGVPIAIFVREAADGTAEILRDDAVDARVLAAFAAEGADAWYEEGAAERFLGERVAEGWRKVDDILDVWFDSGSTHAFTLEDPEHFPQFAGLRRRVDGGDDEVMYLEGSDQHRGWFHSSLLESCGTRGRAPYDAVLTHGFTLDENGRKMSKSLGNVVAPQDVIKASGADILRLWVAGADYAGDQRLGKTVLNTTVETYKKWRNTLRWMLGTLAHARPDEAVAHADLPDLERLMLHRLAELDRTVRAGYAGFDYTRILAALGAFMTSDLSAFYFDIRKDALYCDPLSSTVRRGALTVIDAVFDRMVVWLAPILSFTAEEAWLARHPSPTGSVHLQLFPDTPASWHDEALAARWRRIRDARRVVTGALELERAAKRMGSSLEAAPTVFVADPDLLALLSGVDFAEVCITSGLALEGGEGPADAYRLADVPGVAVLPRRAEGRRCARSWKVTPLVGTQADYPDVTPRDAQALRELAAAGRLP</sequence>
<evidence type="ECO:0000256" key="10">
    <source>
        <dbReference type="HAMAP-Rule" id="MF_02002"/>
    </source>
</evidence>
<protein>
    <recommendedName>
        <fullName evidence="10">Isoleucine--tRNA ligase</fullName>
        <ecNumber evidence="10">6.1.1.5</ecNumber>
    </recommendedName>
    <alternativeName>
        <fullName evidence="10">Isoleucyl-tRNA synthetase</fullName>
        <shortName evidence="10">IleRS</shortName>
    </alternativeName>
</protein>
<dbReference type="FunFam" id="3.90.740.10:FF:000022">
    <property type="entry name" value="Isoleucine--tRNA ligase"/>
    <property type="match status" value="1"/>
</dbReference>
<dbReference type="EMBL" id="QYBC01000004">
    <property type="protein sequence ID" value="RYB06489.1"/>
    <property type="molecule type" value="Genomic_DNA"/>
</dbReference>
<evidence type="ECO:0000259" key="12">
    <source>
        <dbReference type="Pfam" id="PF08264"/>
    </source>
</evidence>
<dbReference type="InterPro" id="IPR009080">
    <property type="entry name" value="tRNAsynth_Ia_anticodon-bd"/>
</dbReference>
<reference evidence="13 14" key="2">
    <citation type="submission" date="2019-02" db="EMBL/GenBank/DDBJ databases">
        <title>'Lichenibacterium ramalinii' gen. nov. sp. nov., 'Lichenibacterium minor' gen. nov. sp. nov.</title>
        <authorList>
            <person name="Pankratov T."/>
        </authorList>
    </citation>
    <scope>NUCLEOTIDE SEQUENCE [LARGE SCALE GENOMIC DNA]</scope>
    <source>
        <strain evidence="13 14">RmlP001</strain>
    </source>
</reference>
<dbReference type="PANTHER" id="PTHR42765">
    <property type="entry name" value="SOLEUCYL-TRNA SYNTHETASE"/>
    <property type="match status" value="1"/>
</dbReference>
<feature type="binding site" evidence="10">
    <location>
        <position position="657"/>
    </location>
    <ligand>
        <name>L-isoleucyl-5'-AMP</name>
        <dbReference type="ChEBI" id="CHEBI:178002"/>
    </ligand>
</feature>
<dbReference type="GO" id="GO:0006428">
    <property type="term" value="P:isoleucyl-tRNA aminoacylation"/>
    <property type="evidence" value="ECO:0007669"/>
    <property type="project" value="UniProtKB-UniRule"/>
</dbReference>
<dbReference type="CDD" id="cd07960">
    <property type="entry name" value="Anticodon_Ia_Ile_BEm"/>
    <property type="match status" value="1"/>
</dbReference>
<dbReference type="NCBIfam" id="TIGR00392">
    <property type="entry name" value="ileS"/>
    <property type="match status" value="1"/>
</dbReference>
<dbReference type="PANTHER" id="PTHR42765:SF1">
    <property type="entry name" value="ISOLEUCINE--TRNA LIGASE, MITOCHONDRIAL"/>
    <property type="match status" value="1"/>
</dbReference>
<dbReference type="GO" id="GO:0005829">
    <property type="term" value="C:cytosol"/>
    <property type="evidence" value="ECO:0007669"/>
    <property type="project" value="TreeGrafter"/>
</dbReference>
<evidence type="ECO:0000256" key="9">
    <source>
        <dbReference type="ARBA" id="ARBA00048359"/>
    </source>
</evidence>
<feature type="domain" description="Aminoacyl-tRNA synthetase class Ia" evidence="11">
    <location>
        <begin position="40"/>
        <end position="735"/>
    </location>
</feature>
<comment type="caution">
    <text evidence="10">Lacks conserved residue(s) required for the propagation of feature annotation.</text>
</comment>
<dbReference type="GO" id="GO:0005524">
    <property type="term" value="F:ATP binding"/>
    <property type="evidence" value="ECO:0007669"/>
    <property type="project" value="UniProtKB-UniRule"/>
</dbReference>
<feature type="short sequence motif" description="'HIGH' region" evidence="10">
    <location>
        <begin position="70"/>
        <end position="80"/>
    </location>
</feature>
<keyword evidence="4 10" id="KW-0547">Nucleotide-binding</keyword>
<dbReference type="InterPro" id="IPR009008">
    <property type="entry name" value="Val/Leu/Ile-tRNA-synth_edit"/>
</dbReference>
<dbReference type="PROSITE" id="PS00178">
    <property type="entry name" value="AA_TRNA_LIGASE_I"/>
    <property type="match status" value="1"/>
</dbReference>
<evidence type="ECO:0000256" key="2">
    <source>
        <dbReference type="ARBA" id="ARBA00022490"/>
    </source>
</evidence>
<dbReference type="SUPFAM" id="SSF52374">
    <property type="entry name" value="Nucleotidylyl transferase"/>
    <property type="match status" value="1"/>
</dbReference>
<dbReference type="Pfam" id="PF08264">
    <property type="entry name" value="Anticodon_1"/>
    <property type="match status" value="1"/>
</dbReference>
<dbReference type="GO" id="GO:0004822">
    <property type="term" value="F:isoleucine-tRNA ligase activity"/>
    <property type="evidence" value="ECO:0007669"/>
    <property type="project" value="UniProtKB-UniRule"/>
</dbReference>
<keyword evidence="5 10" id="KW-0067">ATP-binding</keyword>
<dbReference type="Proteomes" id="UP000289411">
    <property type="component" value="Unassembled WGS sequence"/>
</dbReference>
<dbReference type="InterPro" id="IPR001412">
    <property type="entry name" value="aa-tRNA-synth_I_CS"/>
</dbReference>
<comment type="subcellular location">
    <subcellularLocation>
        <location evidence="10">Cytoplasm</location>
    </subcellularLocation>
</comment>
<gene>
    <name evidence="10" type="primary">ileS</name>
    <name evidence="13" type="ORF">D3272_06840</name>
</gene>
<comment type="subunit">
    <text evidence="10">Monomer.</text>
</comment>
<dbReference type="Gene3D" id="1.10.730.20">
    <property type="match status" value="1"/>
</dbReference>
<evidence type="ECO:0000256" key="8">
    <source>
        <dbReference type="ARBA" id="ARBA00025217"/>
    </source>
</evidence>
<comment type="domain">
    <text evidence="10">IleRS has two distinct active sites: one for aminoacylation and one for editing. The misactivated valine is translocated from the active site to the editing site, which sterically excludes the correctly activated isoleucine. The single editing site contains two valyl binding pockets, one specific for each substrate (Val-AMP or Val-tRNA(Ile)).</text>
</comment>
<dbReference type="GO" id="GO:0000049">
    <property type="term" value="F:tRNA binding"/>
    <property type="evidence" value="ECO:0007669"/>
    <property type="project" value="InterPro"/>
</dbReference>
<organism evidence="13 14">
    <name type="scientific">Lichenibacterium ramalinae</name>
    <dbReference type="NCBI Taxonomy" id="2316527"/>
    <lineage>
        <taxon>Bacteria</taxon>
        <taxon>Pseudomonadati</taxon>
        <taxon>Pseudomonadota</taxon>
        <taxon>Alphaproteobacteria</taxon>
        <taxon>Hyphomicrobiales</taxon>
        <taxon>Lichenihabitantaceae</taxon>
        <taxon>Lichenibacterium</taxon>
    </lineage>
</organism>
<dbReference type="InterPro" id="IPR033708">
    <property type="entry name" value="Anticodon_Ile_BEm"/>
</dbReference>
<dbReference type="SUPFAM" id="SSF47323">
    <property type="entry name" value="Anticodon-binding domain of a subclass of class I aminoacyl-tRNA synthetases"/>
    <property type="match status" value="1"/>
</dbReference>
<feature type="binding site" evidence="10">
    <location>
        <position position="701"/>
    </location>
    <ligand>
        <name>ATP</name>
        <dbReference type="ChEBI" id="CHEBI:30616"/>
    </ligand>
</feature>
<reference evidence="13 14" key="1">
    <citation type="submission" date="2018-09" db="EMBL/GenBank/DDBJ databases">
        <authorList>
            <person name="Grouzdev D.S."/>
            <person name="Krutkina M.S."/>
        </authorList>
    </citation>
    <scope>NUCLEOTIDE SEQUENCE [LARGE SCALE GENOMIC DNA]</scope>
    <source>
        <strain evidence="13 14">RmlP001</strain>
    </source>
</reference>
<dbReference type="InterPro" id="IPR050081">
    <property type="entry name" value="Ile-tRNA_ligase"/>
</dbReference>
<dbReference type="GO" id="GO:0002161">
    <property type="term" value="F:aminoacyl-tRNA deacylase activity"/>
    <property type="evidence" value="ECO:0007669"/>
    <property type="project" value="InterPro"/>
</dbReference>
<name>A0A4Q2REW5_9HYPH</name>
<evidence type="ECO:0000256" key="1">
    <source>
        <dbReference type="ARBA" id="ARBA00006887"/>
    </source>
</evidence>
<dbReference type="EC" id="6.1.1.5" evidence="10"/>
<dbReference type="Pfam" id="PF00133">
    <property type="entry name" value="tRNA-synt_1"/>
    <property type="match status" value="1"/>
</dbReference>
<evidence type="ECO:0000256" key="3">
    <source>
        <dbReference type="ARBA" id="ARBA00022598"/>
    </source>
</evidence>